<reference evidence="1" key="1">
    <citation type="submission" date="2021-01" db="EMBL/GenBank/DDBJ databases">
        <authorList>
            <consortium name="Genoscope - CEA"/>
            <person name="William W."/>
        </authorList>
    </citation>
    <scope>NUCLEOTIDE SEQUENCE</scope>
</reference>
<name>A0A8S1T290_9CILI</name>
<organism evidence="1 2">
    <name type="scientific">Paramecium pentaurelia</name>
    <dbReference type="NCBI Taxonomy" id="43138"/>
    <lineage>
        <taxon>Eukaryota</taxon>
        <taxon>Sar</taxon>
        <taxon>Alveolata</taxon>
        <taxon>Ciliophora</taxon>
        <taxon>Intramacronucleata</taxon>
        <taxon>Oligohymenophorea</taxon>
        <taxon>Peniculida</taxon>
        <taxon>Parameciidae</taxon>
        <taxon>Paramecium</taxon>
    </lineage>
</organism>
<keyword evidence="2" id="KW-1185">Reference proteome</keyword>
<sequence length="107" mass="12871">MFNLRTWLRKSNKNTFLIRGNFVCGYWKGCEFDYFDIIGLNLDRAQQFNHKQKKEHHEMKKFYGHDGLVSSVCLSREVYPSMGCQNRIIKSQIRWSYQYCQLSLFLS</sequence>
<dbReference type="AlphaFoldDB" id="A0A8S1T290"/>
<evidence type="ECO:0000313" key="1">
    <source>
        <dbReference type="EMBL" id="CAD8144902.1"/>
    </source>
</evidence>
<accession>A0A8S1T290</accession>
<evidence type="ECO:0000313" key="2">
    <source>
        <dbReference type="Proteomes" id="UP000689195"/>
    </source>
</evidence>
<gene>
    <name evidence="1" type="ORF">PPENT_87.1.T0130458</name>
</gene>
<dbReference type="EMBL" id="CAJJDO010000013">
    <property type="protein sequence ID" value="CAD8144902.1"/>
    <property type="molecule type" value="Genomic_DNA"/>
</dbReference>
<protein>
    <submittedName>
        <fullName evidence="1">Uncharacterized protein</fullName>
    </submittedName>
</protein>
<comment type="caution">
    <text evidence="1">The sequence shown here is derived from an EMBL/GenBank/DDBJ whole genome shotgun (WGS) entry which is preliminary data.</text>
</comment>
<proteinExistence type="predicted"/>
<dbReference type="Proteomes" id="UP000689195">
    <property type="component" value="Unassembled WGS sequence"/>
</dbReference>